<name>A0A935C4G6_9FIRM</name>
<comment type="catalytic activity">
    <reaction evidence="6">
        <text>(6S)-NADHX + ADP = AMP + phosphate + NADH + H(+)</text>
        <dbReference type="Rhea" id="RHEA:32223"/>
        <dbReference type="ChEBI" id="CHEBI:15378"/>
        <dbReference type="ChEBI" id="CHEBI:43474"/>
        <dbReference type="ChEBI" id="CHEBI:57945"/>
        <dbReference type="ChEBI" id="CHEBI:64074"/>
        <dbReference type="ChEBI" id="CHEBI:456215"/>
        <dbReference type="ChEBI" id="CHEBI:456216"/>
        <dbReference type="EC" id="4.2.1.136"/>
    </reaction>
</comment>
<dbReference type="RefSeq" id="WP_201428896.1">
    <property type="nucleotide sequence ID" value="NZ_JAEQMG010000188.1"/>
</dbReference>
<evidence type="ECO:0000313" key="9">
    <source>
        <dbReference type="Proteomes" id="UP000633365"/>
    </source>
</evidence>
<accession>A0A935C4G6</accession>
<dbReference type="PANTHER" id="PTHR12592">
    <property type="entry name" value="ATP-DEPENDENT (S)-NAD(P)H-HYDRATE DEHYDRATASE FAMILY MEMBER"/>
    <property type="match status" value="1"/>
</dbReference>
<evidence type="ECO:0000256" key="4">
    <source>
        <dbReference type="ARBA" id="ARBA00023027"/>
    </source>
</evidence>
<dbReference type="HAMAP" id="MF_01965">
    <property type="entry name" value="NADHX_dehydratase"/>
    <property type="match status" value="1"/>
</dbReference>
<feature type="domain" description="YjeF C-terminal" evidence="7">
    <location>
        <begin position="5"/>
        <end position="288"/>
    </location>
</feature>
<dbReference type="Pfam" id="PF01256">
    <property type="entry name" value="Carb_kinase"/>
    <property type="match status" value="1"/>
</dbReference>
<feature type="binding site" evidence="6">
    <location>
        <position position="162"/>
    </location>
    <ligand>
        <name>(6S)-NADPHX</name>
        <dbReference type="ChEBI" id="CHEBI:64076"/>
    </ligand>
</feature>
<comment type="similarity">
    <text evidence="6">Belongs to the NnrD/CARKD family.</text>
</comment>
<feature type="binding site" evidence="6">
    <location>
        <begin position="199"/>
        <end position="203"/>
    </location>
    <ligand>
        <name>AMP</name>
        <dbReference type="ChEBI" id="CHEBI:456215"/>
    </ligand>
</feature>
<dbReference type="Gene3D" id="3.40.1190.20">
    <property type="match status" value="1"/>
</dbReference>
<dbReference type="NCBIfam" id="TIGR00196">
    <property type="entry name" value="yjeF_cterm"/>
    <property type="match status" value="1"/>
</dbReference>
<keyword evidence="2 6" id="KW-0067">ATP-binding</keyword>
<organism evidence="8 9">
    <name type="scientific">Ruminococcus difficilis</name>
    <dbReference type="NCBI Taxonomy" id="2763069"/>
    <lineage>
        <taxon>Bacteria</taxon>
        <taxon>Bacillati</taxon>
        <taxon>Bacillota</taxon>
        <taxon>Clostridia</taxon>
        <taxon>Eubacteriales</taxon>
        <taxon>Oscillospiraceae</taxon>
        <taxon>Ruminococcus</taxon>
    </lineage>
</organism>
<evidence type="ECO:0000259" key="7">
    <source>
        <dbReference type="PROSITE" id="PS51383"/>
    </source>
</evidence>
<reference evidence="8" key="1">
    <citation type="submission" date="2021-01" db="EMBL/GenBank/DDBJ databases">
        <title>Genome public.</title>
        <authorList>
            <person name="Liu C."/>
            <person name="Sun Q."/>
        </authorList>
    </citation>
    <scope>NUCLEOTIDE SEQUENCE</scope>
    <source>
        <strain evidence="8">M6</strain>
    </source>
</reference>
<dbReference type="EC" id="4.2.1.136" evidence="6"/>
<dbReference type="PROSITE" id="PS51383">
    <property type="entry name" value="YJEF_C_3"/>
    <property type="match status" value="1"/>
</dbReference>
<dbReference type="Proteomes" id="UP000633365">
    <property type="component" value="Unassembled WGS sequence"/>
</dbReference>
<comment type="function">
    <text evidence="6">Catalyzes the dehydration of the S-form of NAD(P)HX at the expense of ADP, which is converted to AMP. Together with NAD(P)HX epimerase, which catalyzes the epimerization of the S- and R-forms, the enzyme allows the repair of both epimers of NAD(P)HX, a damaged form of NAD(P)H that is a result of enzymatic or heat-dependent hydration.</text>
</comment>
<dbReference type="GO" id="GO:0052855">
    <property type="term" value="F:ADP-dependent NAD(P)H-hydrate dehydratase activity"/>
    <property type="evidence" value="ECO:0007669"/>
    <property type="project" value="UniProtKB-UniRule"/>
</dbReference>
<comment type="caution">
    <text evidence="8">The sequence shown here is derived from an EMBL/GenBank/DDBJ whole genome shotgun (WGS) entry which is preliminary data.</text>
</comment>
<feature type="binding site" evidence="6">
    <location>
        <position position="111"/>
    </location>
    <ligand>
        <name>(6S)-NADPHX</name>
        <dbReference type="ChEBI" id="CHEBI:64076"/>
    </ligand>
</feature>
<keyword evidence="9" id="KW-1185">Reference proteome</keyword>
<comment type="catalytic activity">
    <reaction evidence="6">
        <text>(6S)-NADPHX + ADP = AMP + phosphate + NADPH + H(+)</text>
        <dbReference type="Rhea" id="RHEA:32235"/>
        <dbReference type="ChEBI" id="CHEBI:15378"/>
        <dbReference type="ChEBI" id="CHEBI:43474"/>
        <dbReference type="ChEBI" id="CHEBI:57783"/>
        <dbReference type="ChEBI" id="CHEBI:64076"/>
        <dbReference type="ChEBI" id="CHEBI:456215"/>
        <dbReference type="ChEBI" id="CHEBI:456216"/>
        <dbReference type="EC" id="4.2.1.136"/>
    </reaction>
</comment>
<proteinExistence type="inferred from homology"/>
<dbReference type="PROSITE" id="PS51257">
    <property type="entry name" value="PROKAR_LIPOPROTEIN"/>
    <property type="match status" value="1"/>
</dbReference>
<feature type="binding site" evidence="6">
    <location>
        <position position="40"/>
    </location>
    <ligand>
        <name>(6S)-NADPHX</name>
        <dbReference type="ChEBI" id="CHEBI:64076"/>
    </ligand>
</feature>
<keyword evidence="3 6" id="KW-0521">NADP</keyword>
<dbReference type="InterPro" id="IPR000631">
    <property type="entry name" value="CARKD"/>
</dbReference>
<dbReference type="CDD" id="cd01171">
    <property type="entry name" value="YXKO-related"/>
    <property type="match status" value="1"/>
</dbReference>
<evidence type="ECO:0000256" key="1">
    <source>
        <dbReference type="ARBA" id="ARBA00022741"/>
    </source>
</evidence>
<keyword evidence="1 6" id="KW-0547">Nucleotide-binding</keyword>
<keyword evidence="4 6" id="KW-0520">NAD</keyword>
<keyword evidence="5 6" id="KW-0456">Lyase</keyword>
<sequence>MELTDKNTFRRAIPNRPDDANKGTIGTLLSICGCYGMAGAAMLEAKAALRTGIGLHKCALPKSIYPIVAMKIPESVYLPLDETPDGKLSADCIDKLLEEAKRCSAVVIGCGLSVCNDTKQIVNSFIEYCGNPVLLDADALNCIADDPEILKKAKADIVITPHPGEFARLIKSTPAEVNADRENLAARFAERYGVTTVLKGAGTVIASPKGRVLVNHTGNSGMATGGSGDVLAGIAGALLAQGAKPFDAAAAAVYLHGLAGDIAAEKLGKISMLPSDMIECISEALRACSVS</sequence>
<feature type="binding site" evidence="6">
    <location>
        <position position="229"/>
    </location>
    <ligand>
        <name>(6S)-NADPHX</name>
        <dbReference type="ChEBI" id="CHEBI:64076"/>
    </ligand>
</feature>
<dbReference type="GO" id="GO:0052856">
    <property type="term" value="F:NAD(P)HX epimerase activity"/>
    <property type="evidence" value="ECO:0007669"/>
    <property type="project" value="TreeGrafter"/>
</dbReference>
<feature type="binding site" evidence="6">
    <location>
        <position position="228"/>
    </location>
    <ligand>
        <name>AMP</name>
        <dbReference type="ChEBI" id="CHEBI:456215"/>
    </ligand>
</feature>
<dbReference type="GO" id="GO:0046496">
    <property type="term" value="P:nicotinamide nucleotide metabolic process"/>
    <property type="evidence" value="ECO:0007669"/>
    <property type="project" value="UniProtKB-UniRule"/>
</dbReference>
<evidence type="ECO:0000313" key="8">
    <source>
        <dbReference type="EMBL" id="MBK6090225.1"/>
    </source>
</evidence>
<gene>
    <name evidence="6" type="primary">nnrD</name>
    <name evidence="8" type="ORF">JKK62_16510</name>
</gene>
<dbReference type="InterPro" id="IPR029056">
    <property type="entry name" value="Ribokinase-like"/>
</dbReference>
<dbReference type="AlphaFoldDB" id="A0A935C4G6"/>
<dbReference type="GO" id="GO:0110051">
    <property type="term" value="P:metabolite repair"/>
    <property type="evidence" value="ECO:0007669"/>
    <property type="project" value="TreeGrafter"/>
</dbReference>
<protein>
    <recommendedName>
        <fullName evidence="6">ADP-dependent (S)-NAD(P)H-hydrate dehydratase</fullName>
        <ecNumber evidence="6">4.2.1.136</ecNumber>
    </recommendedName>
    <alternativeName>
        <fullName evidence="6">ADP-dependent NAD(P)HX dehydratase</fullName>
    </alternativeName>
</protein>
<dbReference type="SUPFAM" id="SSF53613">
    <property type="entry name" value="Ribokinase-like"/>
    <property type="match status" value="1"/>
</dbReference>
<evidence type="ECO:0000256" key="5">
    <source>
        <dbReference type="ARBA" id="ARBA00023239"/>
    </source>
</evidence>
<evidence type="ECO:0000256" key="3">
    <source>
        <dbReference type="ARBA" id="ARBA00022857"/>
    </source>
</evidence>
<comment type="subunit">
    <text evidence="6">Homotetramer.</text>
</comment>
<dbReference type="GO" id="GO:0005524">
    <property type="term" value="F:ATP binding"/>
    <property type="evidence" value="ECO:0007669"/>
    <property type="project" value="UniProtKB-KW"/>
</dbReference>
<dbReference type="EMBL" id="JAEQMG010000188">
    <property type="protein sequence ID" value="MBK6090225.1"/>
    <property type="molecule type" value="Genomic_DNA"/>
</dbReference>
<evidence type="ECO:0000256" key="2">
    <source>
        <dbReference type="ARBA" id="ARBA00022840"/>
    </source>
</evidence>
<evidence type="ECO:0000256" key="6">
    <source>
        <dbReference type="HAMAP-Rule" id="MF_01965"/>
    </source>
</evidence>
<comment type="cofactor">
    <cofactor evidence="6">
        <name>Mg(2+)</name>
        <dbReference type="ChEBI" id="CHEBI:18420"/>
    </cofactor>
</comment>
<dbReference type="PANTHER" id="PTHR12592:SF0">
    <property type="entry name" value="ATP-DEPENDENT (S)-NAD(P)H-HYDRATE DEHYDRATASE"/>
    <property type="match status" value="1"/>
</dbReference>